<dbReference type="AlphaFoldDB" id="A0AAD5JRK9"/>
<reference evidence="1" key="1">
    <citation type="journal article" date="2022" name="IScience">
        <title>Evolution of zygomycete secretomes and the origins of terrestrial fungal ecologies.</title>
        <authorList>
            <person name="Chang Y."/>
            <person name="Wang Y."/>
            <person name="Mondo S."/>
            <person name="Ahrendt S."/>
            <person name="Andreopoulos W."/>
            <person name="Barry K."/>
            <person name="Beard J."/>
            <person name="Benny G.L."/>
            <person name="Blankenship S."/>
            <person name="Bonito G."/>
            <person name="Cuomo C."/>
            <person name="Desiro A."/>
            <person name="Gervers K.A."/>
            <person name="Hundley H."/>
            <person name="Kuo A."/>
            <person name="LaButti K."/>
            <person name="Lang B.F."/>
            <person name="Lipzen A."/>
            <person name="O'Donnell K."/>
            <person name="Pangilinan J."/>
            <person name="Reynolds N."/>
            <person name="Sandor L."/>
            <person name="Smith M.E."/>
            <person name="Tsang A."/>
            <person name="Grigoriev I.V."/>
            <person name="Stajich J.E."/>
            <person name="Spatafora J.W."/>
        </authorList>
    </citation>
    <scope>NUCLEOTIDE SEQUENCE</scope>
    <source>
        <strain evidence="1">RSA 2281</strain>
    </source>
</reference>
<reference evidence="1" key="2">
    <citation type="submission" date="2023-02" db="EMBL/GenBank/DDBJ databases">
        <authorList>
            <consortium name="DOE Joint Genome Institute"/>
            <person name="Mondo S.J."/>
            <person name="Chang Y."/>
            <person name="Wang Y."/>
            <person name="Ahrendt S."/>
            <person name="Andreopoulos W."/>
            <person name="Barry K."/>
            <person name="Beard J."/>
            <person name="Benny G.L."/>
            <person name="Blankenship S."/>
            <person name="Bonito G."/>
            <person name="Cuomo C."/>
            <person name="Desiro A."/>
            <person name="Gervers K.A."/>
            <person name="Hundley H."/>
            <person name="Kuo A."/>
            <person name="LaButti K."/>
            <person name="Lang B.F."/>
            <person name="Lipzen A."/>
            <person name="O'Donnell K."/>
            <person name="Pangilinan J."/>
            <person name="Reynolds N."/>
            <person name="Sandor L."/>
            <person name="Smith M.W."/>
            <person name="Tsang A."/>
            <person name="Grigoriev I.V."/>
            <person name="Stajich J.E."/>
            <person name="Spatafora J.W."/>
        </authorList>
    </citation>
    <scope>NUCLEOTIDE SEQUENCE</scope>
    <source>
        <strain evidence="1">RSA 2281</strain>
    </source>
</reference>
<evidence type="ECO:0000313" key="2">
    <source>
        <dbReference type="Proteomes" id="UP001209540"/>
    </source>
</evidence>
<sequence length="371" mass="43366">MLSSHSRDAEKYGIHFDYYLPFLIQQQSKVKTVRNYIIYRHLNIYCFIVQPSYYRATAQREEEASVTDSMAILDQYSSKKTLQQQQSKVKSINRNTTIVATYNNSSSGKKVPSFCKKAATATTNDSSTTARPINNHTNTASMKRYLGSMHVREHDNTVYFNKSYNNGNKTWNVNVDDDADVFIIVPSEQEKVIPKMIVGDKSDFIRFLPKAGISYVDYLHYQDPIELFLTGDQSQQQQHEQNKFLSRWIPVPINNILTVAKYKSRIIANTFYNNQEVIYQVARQKKVQWEDLCNVISEKKVGLLYDAILTYRHGLIQEIFLNNIMSTTSWNDVHNFLEFDLPDFWEQDIKGLWRCARWIINELLEYPTTYD</sequence>
<comment type="caution">
    <text evidence="1">The sequence shown here is derived from an EMBL/GenBank/DDBJ whole genome shotgun (WGS) entry which is preliminary data.</text>
</comment>
<accession>A0AAD5JRK9</accession>
<gene>
    <name evidence="1" type="ORF">BDA99DRAFT_541954</name>
</gene>
<organism evidence="1 2">
    <name type="scientific">Phascolomyces articulosus</name>
    <dbReference type="NCBI Taxonomy" id="60185"/>
    <lineage>
        <taxon>Eukaryota</taxon>
        <taxon>Fungi</taxon>
        <taxon>Fungi incertae sedis</taxon>
        <taxon>Mucoromycota</taxon>
        <taxon>Mucoromycotina</taxon>
        <taxon>Mucoromycetes</taxon>
        <taxon>Mucorales</taxon>
        <taxon>Lichtheimiaceae</taxon>
        <taxon>Phascolomyces</taxon>
    </lineage>
</organism>
<name>A0AAD5JRK9_9FUNG</name>
<dbReference type="Proteomes" id="UP001209540">
    <property type="component" value="Unassembled WGS sequence"/>
</dbReference>
<dbReference type="EMBL" id="JAIXMP010000033">
    <property type="protein sequence ID" value="KAI9250242.1"/>
    <property type="molecule type" value="Genomic_DNA"/>
</dbReference>
<protein>
    <submittedName>
        <fullName evidence="1">Uncharacterized protein</fullName>
    </submittedName>
</protein>
<evidence type="ECO:0000313" key="1">
    <source>
        <dbReference type="EMBL" id="KAI9250242.1"/>
    </source>
</evidence>
<keyword evidence="2" id="KW-1185">Reference proteome</keyword>
<proteinExistence type="predicted"/>